<name>A0ACB8VYZ6_9TELE</name>
<evidence type="ECO:0000313" key="2">
    <source>
        <dbReference type="Proteomes" id="UP000831701"/>
    </source>
</evidence>
<organism evidence="1 2">
    <name type="scientific">Scortum barcoo</name>
    <name type="common">barcoo grunter</name>
    <dbReference type="NCBI Taxonomy" id="214431"/>
    <lineage>
        <taxon>Eukaryota</taxon>
        <taxon>Metazoa</taxon>
        <taxon>Chordata</taxon>
        <taxon>Craniata</taxon>
        <taxon>Vertebrata</taxon>
        <taxon>Euteleostomi</taxon>
        <taxon>Actinopterygii</taxon>
        <taxon>Neopterygii</taxon>
        <taxon>Teleostei</taxon>
        <taxon>Neoteleostei</taxon>
        <taxon>Acanthomorphata</taxon>
        <taxon>Eupercaria</taxon>
        <taxon>Centrarchiformes</taxon>
        <taxon>Terapontoidei</taxon>
        <taxon>Terapontidae</taxon>
        <taxon>Scortum</taxon>
    </lineage>
</organism>
<evidence type="ECO:0000313" key="1">
    <source>
        <dbReference type="EMBL" id="KAI3360935.1"/>
    </source>
</evidence>
<dbReference type="EMBL" id="CM041546">
    <property type="protein sequence ID" value="KAI3360935.1"/>
    <property type="molecule type" value="Genomic_DNA"/>
</dbReference>
<gene>
    <name evidence="1" type="ORF">L3Q82_013142</name>
</gene>
<sequence>MLYFMNPWICRRTARYVVLLNTLLLRYAVLYICRLFWFCLTTPCLHTFIDCGSCYVINMGSVLGIIASDVILTIFIAISVFCFATHQKRKREWDSHDGKRSLPSSISKKMATEVTESPYQELHGVQSDVYSELQHFRK</sequence>
<protein>
    <submittedName>
        <fullName evidence="1">Uncharacterized protein</fullName>
    </submittedName>
</protein>
<dbReference type="Proteomes" id="UP000831701">
    <property type="component" value="Chromosome 16"/>
</dbReference>
<reference evidence="1" key="1">
    <citation type="submission" date="2022-04" db="EMBL/GenBank/DDBJ databases">
        <title>Jade perch genome.</title>
        <authorList>
            <person name="Chao B."/>
        </authorList>
    </citation>
    <scope>NUCLEOTIDE SEQUENCE</scope>
    <source>
        <strain evidence="1">CB-2022</strain>
    </source>
</reference>
<proteinExistence type="predicted"/>
<keyword evidence="2" id="KW-1185">Reference proteome</keyword>
<comment type="caution">
    <text evidence="1">The sequence shown here is derived from an EMBL/GenBank/DDBJ whole genome shotgun (WGS) entry which is preliminary data.</text>
</comment>
<accession>A0ACB8VYZ6</accession>